<protein>
    <submittedName>
        <fullName evidence="1">Rho GDP-dissociation inhibitor 1</fullName>
    </submittedName>
</protein>
<dbReference type="EMBL" id="CM045762">
    <property type="protein sequence ID" value="KAI8010219.1"/>
    <property type="molecule type" value="Genomic_DNA"/>
</dbReference>
<keyword evidence="2" id="KW-1185">Reference proteome</keyword>
<evidence type="ECO:0000313" key="1">
    <source>
        <dbReference type="EMBL" id="KAI8010219.1"/>
    </source>
</evidence>
<comment type="caution">
    <text evidence="1">The sequence shown here is derived from an EMBL/GenBank/DDBJ whole genome shotgun (WGS) entry which is preliminary data.</text>
</comment>
<sequence>MPQRMKKSVTKRMKKKKLIYNWVPFAVLKSILKKTSLRRWKEQLLGSVDVNAVEETLEPDAKIWSLTILCPGRSIFF</sequence>
<evidence type="ECO:0000313" key="2">
    <source>
        <dbReference type="Proteomes" id="UP001060215"/>
    </source>
</evidence>
<proteinExistence type="predicted"/>
<name>A0ACC0HB62_9ERIC</name>
<reference evidence="1 2" key="1">
    <citation type="journal article" date="2022" name="Plant J.">
        <title>Chromosome-level genome of Camellia lanceoleosa provides a valuable resource for understanding genome evolution and self-incompatibility.</title>
        <authorList>
            <person name="Gong W."/>
            <person name="Xiao S."/>
            <person name="Wang L."/>
            <person name="Liao Z."/>
            <person name="Chang Y."/>
            <person name="Mo W."/>
            <person name="Hu G."/>
            <person name="Li W."/>
            <person name="Zhao G."/>
            <person name="Zhu H."/>
            <person name="Hu X."/>
            <person name="Ji K."/>
            <person name="Xiang X."/>
            <person name="Song Q."/>
            <person name="Yuan D."/>
            <person name="Jin S."/>
            <person name="Zhang L."/>
        </authorList>
    </citation>
    <scope>NUCLEOTIDE SEQUENCE [LARGE SCALE GENOMIC DNA]</scope>
    <source>
        <strain evidence="1">SQ_2022a</strain>
    </source>
</reference>
<gene>
    <name evidence="1" type="ORF">LOK49_LG06G00412</name>
</gene>
<dbReference type="Proteomes" id="UP001060215">
    <property type="component" value="Chromosome 5"/>
</dbReference>
<accession>A0ACC0HB62</accession>
<organism evidence="1 2">
    <name type="scientific">Camellia lanceoleosa</name>
    <dbReference type="NCBI Taxonomy" id="1840588"/>
    <lineage>
        <taxon>Eukaryota</taxon>
        <taxon>Viridiplantae</taxon>
        <taxon>Streptophyta</taxon>
        <taxon>Embryophyta</taxon>
        <taxon>Tracheophyta</taxon>
        <taxon>Spermatophyta</taxon>
        <taxon>Magnoliopsida</taxon>
        <taxon>eudicotyledons</taxon>
        <taxon>Gunneridae</taxon>
        <taxon>Pentapetalae</taxon>
        <taxon>asterids</taxon>
        <taxon>Ericales</taxon>
        <taxon>Theaceae</taxon>
        <taxon>Camellia</taxon>
    </lineage>
</organism>